<dbReference type="PANTHER" id="PTHR43611:SF3">
    <property type="entry name" value="FLAVIN MONONUCLEOTIDE HYDROLASE 1, CHLOROPLATIC"/>
    <property type="match status" value="1"/>
</dbReference>
<proteinExistence type="predicted"/>
<evidence type="ECO:0000313" key="2">
    <source>
        <dbReference type="Proteomes" id="UP000474757"/>
    </source>
</evidence>
<keyword evidence="2" id="KW-1185">Reference proteome</keyword>
<dbReference type="InterPro" id="IPR036412">
    <property type="entry name" value="HAD-like_sf"/>
</dbReference>
<organism evidence="1 2">
    <name type="scientific">Pseudoroseicyclus tamaricis</name>
    <dbReference type="NCBI Taxonomy" id="2705421"/>
    <lineage>
        <taxon>Bacteria</taxon>
        <taxon>Pseudomonadati</taxon>
        <taxon>Pseudomonadota</taxon>
        <taxon>Alphaproteobacteria</taxon>
        <taxon>Rhodobacterales</taxon>
        <taxon>Paracoccaceae</taxon>
        <taxon>Pseudoroseicyclus</taxon>
    </lineage>
</organism>
<dbReference type="Pfam" id="PF00702">
    <property type="entry name" value="Hydrolase"/>
    <property type="match status" value="1"/>
</dbReference>
<reference evidence="1 2" key="1">
    <citation type="submission" date="2020-02" db="EMBL/GenBank/DDBJ databases">
        <title>Pseudoroseicyclus tamarix, sp. nov., isolated from offshore sediment of a Tamarix chinensis forest.</title>
        <authorList>
            <person name="Gai Y."/>
        </authorList>
    </citation>
    <scope>NUCLEOTIDE SEQUENCE [LARGE SCALE GENOMIC DNA]</scope>
    <source>
        <strain evidence="1 2">CLL3-39</strain>
    </source>
</reference>
<dbReference type="PANTHER" id="PTHR43611">
    <property type="entry name" value="ALPHA-D-GLUCOSE 1-PHOSPHATE PHOSPHATASE"/>
    <property type="match status" value="1"/>
</dbReference>
<dbReference type="Proteomes" id="UP000474757">
    <property type="component" value="Unassembled WGS sequence"/>
</dbReference>
<dbReference type="AlphaFoldDB" id="A0A6B2JVG9"/>
<dbReference type="RefSeq" id="WP_163894694.1">
    <property type="nucleotide sequence ID" value="NZ_JAAFYS010000003.1"/>
</dbReference>
<dbReference type="GO" id="GO:0016787">
    <property type="term" value="F:hydrolase activity"/>
    <property type="evidence" value="ECO:0007669"/>
    <property type="project" value="UniProtKB-KW"/>
</dbReference>
<comment type="caution">
    <text evidence="1">The sequence shown here is derived from an EMBL/GenBank/DDBJ whole genome shotgun (WGS) entry which is preliminary data.</text>
</comment>
<dbReference type="SUPFAM" id="SSF56784">
    <property type="entry name" value="HAD-like"/>
    <property type="match status" value="1"/>
</dbReference>
<accession>A0A6B2JVG9</accession>
<dbReference type="InterPro" id="IPR023198">
    <property type="entry name" value="PGP-like_dom2"/>
</dbReference>
<dbReference type="Gene3D" id="1.10.150.240">
    <property type="entry name" value="Putative phosphatase, domain 2"/>
    <property type="match status" value="1"/>
</dbReference>
<evidence type="ECO:0000313" key="1">
    <source>
        <dbReference type="EMBL" id="NDV02080.1"/>
    </source>
</evidence>
<dbReference type="EMBL" id="JAAGAB010000003">
    <property type="protein sequence ID" value="NDV02080.1"/>
    <property type="molecule type" value="Genomic_DNA"/>
</dbReference>
<dbReference type="NCBIfam" id="TIGR01509">
    <property type="entry name" value="HAD-SF-IA-v3"/>
    <property type="match status" value="1"/>
</dbReference>
<dbReference type="Gene3D" id="3.40.50.1000">
    <property type="entry name" value="HAD superfamily/HAD-like"/>
    <property type="match status" value="1"/>
</dbReference>
<keyword evidence="1" id="KW-0378">Hydrolase</keyword>
<sequence>MSEGIAAVVFDVGNVLIEWQPERFYDAEIGEEARRAMFEEVDLHAMNERVDRGEAFRDVIEEVAAANPDHATAIMLWHDRWADIASPVIDRSVRLFRALKRKGVPCHILSNIGEETFAIAADNYPFFEEFDRVFLSGPLRMAKPDGAIYAHVEGELGLAGERLFFTDDRADNIEMAASRGWHTHLFNSPSGLAAKLVEEGLLTAEEAA</sequence>
<protein>
    <submittedName>
        <fullName evidence="1">HAD-IA family hydrolase</fullName>
    </submittedName>
</protein>
<dbReference type="InterPro" id="IPR023214">
    <property type="entry name" value="HAD_sf"/>
</dbReference>
<dbReference type="InterPro" id="IPR006439">
    <property type="entry name" value="HAD-SF_hydro_IA"/>
</dbReference>
<gene>
    <name evidence="1" type="ORF">GZA08_14005</name>
</gene>
<name>A0A6B2JVG9_9RHOB</name>
<dbReference type="PRINTS" id="PR00413">
    <property type="entry name" value="HADHALOGNASE"/>
</dbReference>